<comment type="subcellular location">
    <subcellularLocation>
        <location evidence="2">Cell membrane</location>
    </subcellularLocation>
    <subcellularLocation>
        <location evidence="1">Membrane</location>
        <topology evidence="1">Single-pass membrane protein</topology>
    </subcellularLocation>
</comment>
<dbReference type="PANTHER" id="PTHR30627:SF2">
    <property type="entry name" value="PEPTIDOGLYCAN D,D-TRANSPEPTIDASE MRDA"/>
    <property type="match status" value="1"/>
</dbReference>
<dbReference type="GO" id="GO:0005886">
    <property type="term" value="C:plasma membrane"/>
    <property type="evidence" value="ECO:0007669"/>
    <property type="project" value="UniProtKB-SubCell"/>
</dbReference>
<feature type="domain" description="Penicillin-binding protein dimerisation" evidence="11">
    <location>
        <begin position="55"/>
        <end position="244"/>
    </location>
</feature>
<dbReference type="Gene3D" id="3.90.1310.10">
    <property type="entry name" value="Penicillin-binding protein 2a (Domain 2)"/>
    <property type="match status" value="1"/>
</dbReference>
<evidence type="ECO:0000256" key="6">
    <source>
        <dbReference type="ARBA" id="ARBA00022984"/>
    </source>
</evidence>
<dbReference type="GO" id="GO:0071972">
    <property type="term" value="F:peptidoglycan L,D-transpeptidase activity"/>
    <property type="evidence" value="ECO:0007669"/>
    <property type="project" value="TreeGrafter"/>
</dbReference>
<feature type="domain" description="Penicillin-binding protein transpeptidase" evidence="10">
    <location>
        <begin position="429"/>
        <end position="683"/>
    </location>
</feature>
<evidence type="ECO:0000256" key="5">
    <source>
        <dbReference type="ARBA" id="ARBA00022960"/>
    </source>
</evidence>
<evidence type="ECO:0000256" key="4">
    <source>
        <dbReference type="ARBA" id="ARBA00022692"/>
    </source>
</evidence>
<proteinExistence type="predicted"/>
<dbReference type="PANTHER" id="PTHR30627">
    <property type="entry name" value="PEPTIDOGLYCAN D,D-TRANSPEPTIDASE"/>
    <property type="match status" value="1"/>
</dbReference>
<evidence type="ECO:0000259" key="11">
    <source>
        <dbReference type="Pfam" id="PF03717"/>
    </source>
</evidence>
<dbReference type="EMBL" id="CAFAAJ010000107">
    <property type="protein sequence ID" value="CAB4811697.1"/>
    <property type="molecule type" value="Genomic_DNA"/>
</dbReference>
<evidence type="ECO:0000256" key="3">
    <source>
        <dbReference type="ARBA" id="ARBA00022475"/>
    </source>
</evidence>
<dbReference type="InterPro" id="IPR005311">
    <property type="entry name" value="PBP_dimer"/>
</dbReference>
<evidence type="ECO:0000313" key="12">
    <source>
        <dbReference type="EMBL" id="CAB4811697.1"/>
    </source>
</evidence>
<protein>
    <submittedName>
        <fullName evidence="12">Unannotated protein</fullName>
    </submittedName>
</protein>
<dbReference type="Gene3D" id="3.40.710.10">
    <property type="entry name" value="DD-peptidase/beta-lactamase superfamily"/>
    <property type="match status" value="1"/>
</dbReference>
<organism evidence="12">
    <name type="scientific">freshwater metagenome</name>
    <dbReference type="NCBI Taxonomy" id="449393"/>
    <lineage>
        <taxon>unclassified sequences</taxon>
        <taxon>metagenomes</taxon>
        <taxon>ecological metagenomes</taxon>
    </lineage>
</organism>
<dbReference type="InterPro" id="IPR012338">
    <property type="entry name" value="Beta-lactam/transpept-like"/>
</dbReference>
<evidence type="ECO:0000256" key="7">
    <source>
        <dbReference type="ARBA" id="ARBA00022989"/>
    </source>
</evidence>
<evidence type="ECO:0000256" key="2">
    <source>
        <dbReference type="ARBA" id="ARBA00004236"/>
    </source>
</evidence>
<dbReference type="Pfam" id="PF03717">
    <property type="entry name" value="PBP_dimer"/>
    <property type="match status" value="1"/>
</dbReference>
<keyword evidence="7" id="KW-1133">Transmembrane helix</keyword>
<keyword evidence="9" id="KW-0961">Cell wall biogenesis/degradation</keyword>
<keyword evidence="4" id="KW-0812">Transmembrane</keyword>
<dbReference type="GO" id="GO:0071555">
    <property type="term" value="P:cell wall organization"/>
    <property type="evidence" value="ECO:0007669"/>
    <property type="project" value="UniProtKB-KW"/>
</dbReference>
<reference evidence="12" key="1">
    <citation type="submission" date="2020-05" db="EMBL/GenBank/DDBJ databases">
        <authorList>
            <person name="Chiriac C."/>
            <person name="Salcher M."/>
            <person name="Ghai R."/>
            <person name="Kavagutti S V."/>
        </authorList>
    </citation>
    <scope>NUCLEOTIDE SEQUENCE</scope>
</reference>
<evidence type="ECO:0000256" key="8">
    <source>
        <dbReference type="ARBA" id="ARBA00023136"/>
    </source>
</evidence>
<dbReference type="GO" id="GO:0009252">
    <property type="term" value="P:peptidoglycan biosynthetic process"/>
    <property type="evidence" value="ECO:0007669"/>
    <property type="project" value="UniProtKB-KW"/>
</dbReference>
<dbReference type="SUPFAM" id="SSF56601">
    <property type="entry name" value="beta-lactamase/transpeptidase-like"/>
    <property type="match status" value="1"/>
</dbReference>
<gene>
    <name evidence="12" type="ORF">UFOPK3001_01595</name>
</gene>
<keyword evidence="5" id="KW-0133">Cell shape</keyword>
<sequence length="736" mass="80731">MASDRRNTRLAALGIVAALLFGGIGIRVWFLQVIDASTLRQRVEFSARRTITVLPRRGRIFDIKGRILADNSRVLSVTIDRSVMPPVCSDTAPKSRERRYTKFWNLLSGPLNVPPDDLEARFCSNRYVPQEPVPLKDGVTEDQALYLLERREQYPGIDVVETWRRRYPYAPIASHVIGYMGSIPADNKSTKKINETDVYKDKGYILSERVGVAGVERTYEDVLHGTAGKRVYEVDANGRVLRTVEEVPATNGQDIQLSIDMSIQQYAEQTLETELRFRKTVNAVQSKSELEKYGRKKYVATAGSVVVQNYLTGAVVAMASYPTFDNRWLDGTLPPGKFSQLFPANVPPDQAALTNRAIQGGYNVGSSFKPFTAYSALQAGLLPGGVNFKYLDVGTYKIIACQRDKSRELSQKCNFRNAWSPSLGRPTPYGLISVTEALTVSSDTFFYQIGDAFLELTGGQPIFQNELRQFGFGQKTGIDLPFERSGILPDKQVMAALRKKKVILPDETFTSGQSILLAVGQGILAVSPMQLVNAYSAFANGGSRMQPSVLAAIFAPGTPDSAITGYADLTQAQVVFTRDPKVIQTLDMRPELRDPIVQGLQNVVRKVAINGHMSTGGRVFQKFPMNLLPLAGKTGTAQGGGNRSENDSSVFVGFSTDPNVPYTVGAYLERAGYGAQASAPVVKCMFYALGGFTKLDPVRQADPLDLTATIAAPLRQMPSQACLDNYSVIVSRADRG</sequence>
<dbReference type="InterPro" id="IPR050515">
    <property type="entry name" value="Beta-lactam/transpept"/>
</dbReference>
<dbReference type="GO" id="GO:0008658">
    <property type="term" value="F:penicillin binding"/>
    <property type="evidence" value="ECO:0007669"/>
    <property type="project" value="InterPro"/>
</dbReference>
<dbReference type="InterPro" id="IPR001460">
    <property type="entry name" value="PCN-bd_Tpept"/>
</dbReference>
<keyword evidence="6" id="KW-0573">Peptidoglycan synthesis</keyword>
<feature type="domain" description="Penicillin-binding protein transpeptidase" evidence="10">
    <location>
        <begin position="303"/>
        <end position="418"/>
    </location>
</feature>
<dbReference type="AlphaFoldDB" id="A0A6J6Z2G8"/>
<accession>A0A6J6Z2G8</accession>
<name>A0A6J6Z2G8_9ZZZZ</name>
<evidence type="ECO:0000256" key="1">
    <source>
        <dbReference type="ARBA" id="ARBA00004167"/>
    </source>
</evidence>
<keyword evidence="3" id="KW-1003">Cell membrane</keyword>
<evidence type="ECO:0000256" key="9">
    <source>
        <dbReference type="ARBA" id="ARBA00023316"/>
    </source>
</evidence>
<evidence type="ECO:0000259" key="10">
    <source>
        <dbReference type="Pfam" id="PF00905"/>
    </source>
</evidence>
<dbReference type="GO" id="GO:0008360">
    <property type="term" value="P:regulation of cell shape"/>
    <property type="evidence" value="ECO:0007669"/>
    <property type="project" value="UniProtKB-KW"/>
</dbReference>
<dbReference type="Pfam" id="PF00905">
    <property type="entry name" value="Transpeptidase"/>
    <property type="match status" value="2"/>
</dbReference>
<keyword evidence="8" id="KW-0472">Membrane</keyword>
<dbReference type="InterPro" id="IPR036138">
    <property type="entry name" value="PBP_dimer_sf"/>
</dbReference>
<dbReference type="SUPFAM" id="SSF56519">
    <property type="entry name" value="Penicillin binding protein dimerisation domain"/>
    <property type="match status" value="1"/>
</dbReference>